<dbReference type="AlphaFoldDB" id="A0A0K1PAZ9"/>
<dbReference type="PANTHER" id="PTHR42924:SF3">
    <property type="entry name" value="POLYMERASE_HISTIDINOL PHOSPHATASE N-TERMINAL DOMAIN-CONTAINING PROTEIN"/>
    <property type="match status" value="1"/>
</dbReference>
<dbReference type="Proteomes" id="UP000055590">
    <property type="component" value="Chromosome"/>
</dbReference>
<feature type="compositionally biased region" description="Basic and acidic residues" evidence="1">
    <location>
        <begin position="257"/>
        <end position="276"/>
    </location>
</feature>
<dbReference type="SMART" id="SM00481">
    <property type="entry name" value="POLIIIAc"/>
    <property type="match status" value="1"/>
</dbReference>
<name>A0A0K1PAZ9_9BACT</name>
<evidence type="ECO:0000313" key="3">
    <source>
        <dbReference type="EMBL" id="AKU90682.1"/>
    </source>
</evidence>
<dbReference type="InterPro" id="IPR052018">
    <property type="entry name" value="PHP_domain"/>
</dbReference>
<dbReference type="Pfam" id="PF02811">
    <property type="entry name" value="PHP"/>
    <property type="match status" value="1"/>
</dbReference>
<dbReference type="CDD" id="cd07438">
    <property type="entry name" value="PHP_HisPPase_AMP"/>
    <property type="match status" value="1"/>
</dbReference>
<keyword evidence="4" id="KW-1185">Reference proteome</keyword>
<dbReference type="GO" id="GO:0004534">
    <property type="term" value="F:5'-3' RNA exonuclease activity"/>
    <property type="evidence" value="ECO:0007669"/>
    <property type="project" value="TreeGrafter"/>
</dbReference>
<dbReference type="RefSeq" id="WP_050725098.1">
    <property type="nucleotide sequence ID" value="NZ_CP012332.1"/>
</dbReference>
<feature type="region of interest" description="Disordered" evidence="1">
    <location>
        <begin position="242"/>
        <end position="276"/>
    </location>
</feature>
<dbReference type="InterPro" id="IPR016195">
    <property type="entry name" value="Pol/histidinol_Pase-like"/>
</dbReference>
<proteinExistence type="predicted"/>
<dbReference type="KEGG" id="vin:AKJ08_1069"/>
<evidence type="ECO:0000313" key="4">
    <source>
        <dbReference type="Proteomes" id="UP000055590"/>
    </source>
</evidence>
<dbReference type="EMBL" id="CP012332">
    <property type="protein sequence ID" value="AKU90682.1"/>
    <property type="molecule type" value="Genomic_DNA"/>
</dbReference>
<dbReference type="PATRIC" id="fig|1391653.3.peg.1095"/>
<dbReference type="InterPro" id="IPR004013">
    <property type="entry name" value="PHP_dom"/>
</dbReference>
<dbReference type="OrthoDB" id="9804333at2"/>
<dbReference type="STRING" id="1391653.AKJ08_1069"/>
<gene>
    <name evidence="3" type="ORF">AKJ08_1069</name>
</gene>
<dbReference type="Gene3D" id="3.20.20.140">
    <property type="entry name" value="Metal-dependent hydrolases"/>
    <property type="match status" value="1"/>
</dbReference>
<sequence length="276" mass="29101">MIDLHAHTTASDGSLSPGELVRRAVAAGVGVLAITDHDTVDGVAAASSAAATMGLRIVPGVEISCRLGARELHILGHFLDPQDPVLLGSLEGFRRVRESRARAMIDRLREAGLDLRYEELLAIPGADEGSLGRPHVARLLLTKGLVRDFQEAFDRWLVEGAPGWVERPLPEATEAIGLIRRAGGAASLAHPALSGVTGAELMQLASLGLAGLEVDHPRQGTEIRRSLRAIAASLGLVATAGSDFHGEGGRPGQETMSKADFRAYERAAGEPEASKR</sequence>
<dbReference type="PANTHER" id="PTHR42924">
    <property type="entry name" value="EXONUCLEASE"/>
    <property type="match status" value="1"/>
</dbReference>
<organism evidence="3 4">
    <name type="scientific">Vulgatibacter incomptus</name>
    <dbReference type="NCBI Taxonomy" id="1391653"/>
    <lineage>
        <taxon>Bacteria</taxon>
        <taxon>Pseudomonadati</taxon>
        <taxon>Myxococcota</taxon>
        <taxon>Myxococcia</taxon>
        <taxon>Myxococcales</taxon>
        <taxon>Cystobacterineae</taxon>
        <taxon>Vulgatibacteraceae</taxon>
        <taxon>Vulgatibacter</taxon>
    </lineage>
</organism>
<evidence type="ECO:0000259" key="2">
    <source>
        <dbReference type="SMART" id="SM00481"/>
    </source>
</evidence>
<dbReference type="GO" id="GO:0035312">
    <property type="term" value="F:5'-3' DNA exonuclease activity"/>
    <property type="evidence" value="ECO:0007669"/>
    <property type="project" value="TreeGrafter"/>
</dbReference>
<dbReference type="SUPFAM" id="SSF89550">
    <property type="entry name" value="PHP domain-like"/>
    <property type="match status" value="1"/>
</dbReference>
<reference evidence="3 4" key="1">
    <citation type="submission" date="2015-08" db="EMBL/GenBank/DDBJ databases">
        <authorList>
            <person name="Babu N.S."/>
            <person name="Beckwith C.J."/>
            <person name="Beseler K.G."/>
            <person name="Brison A."/>
            <person name="Carone J.V."/>
            <person name="Caskin T.P."/>
            <person name="Diamond M."/>
            <person name="Durham M.E."/>
            <person name="Foxe J.M."/>
            <person name="Go M."/>
            <person name="Henderson B.A."/>
            <person name="Jones I.B."/>
            <person name="McGettigan J.A."/>
            <person name="Micheletti S.J."/>
            <person name="Nasrallah M.E."/>
            <person name="Ortiz D."/>
            <person name="Piller C.R."/>
            <person name="Privatt S.R."/>
            <person name="Schneider S.L."/>
            <person name="Sharp S."/>
            <person name="Smith T.C."/>
            <person name="Stanton J.D."/>
            <person name="Ullery H.E."/>
            <person name="Wilson R.J."/>
            <person name="Serrano M.G."/>
            <person name="Buck G."/>
            <person name="Lee V."/>
            <person name="Wang Y."/>
            <person name="Carvalho R."/>
            <person name="Voegtly L."/>
            <person name="Shi R."/>
            <person name="Duckworth R."/>
            <person name="Johnson A."/>
            <person name="Loviza R."/>
            <person name="Walstead R."/>
            <person name="Shah Z."/>
            <person name="Kiflezghi M."/>
            <person name="Wade K."/>
            <person name="Ball S.L."/>
            <person name="Bradley K.W."/>
            <person name="Asai D.J."/>
            <person name="Bowman C.A."/>
            <person name="Russell D.A."/>
            <person name="Pope W.H."/>
            <person name="Jacobs-Sera D."/>
            <person name="Hendrix R.W."/>
            <person name="Hatfull G.F."/>
        </authorList>
    </citation>
    <scope>NUCLEOTIDE SEQUENCE [LARGE SCALE GENOMIC DNA]</scope>
    <source>
        <strain evidence="3 4">DSM 27710</strain>
    </source>
</reference>
<evidence type="ECO:0000256" key="1">
    <source>
        <dbReference type="SAM" id="MobiDB-lite"/>
    </source>
</evidence>
<accession>A0A0K1PAZ9</accession>
<dbReference type="Gene3D" id="1.10.150.650">
    <property type="match status" value="1"/>
</dbReference>
<dbReference type="InterPro" id="IPR003141">
    <property type="entry name" value="Pol/His_phosphatase_N"/>
</dbReference>
<protein>
    <submittedName>
        <fullName evidence="3">Putative metal-dependent phosphoesterase (PHP family)</fullName>
    </submittedName>
</protein>
<feature type="domain" description="Polymerase/histidinol phosphatase N-terminal" evidence="2">
    <location>
        <begin position="2"/>
        <end position="67"/>
    </location>
</feature>